<organism evidence="4 5">
    <name type="scientific">Klenkia sesuvii</name>
    <dbReference type="NCBI Taxonomy" id="3103137"/>
    <lineage>
        <taxon>Bacteria</taxon>
        <taxon>Bacillati</taxon>
        <taxon>Actinomycetota</taxon>
        <taxon>Actinomycetes</taxon>
        <taxon>Geodermatophilales</taxon>
        <taxon>Geodermatophilaceae</taxon>
        <taxon>Klenkia</taxon>
    </lineage>
</organism>
<protein>
    <submittedName>
        <fullName evidence="4">PaaX family transcriptional regulator C-terminal domain-containing protein</fullName>
    </submittedName>
</protein>
<dbReference type="Proteomes" id="UP001361570">
    <property type="component" value="Unassembled WGS sequence"/>
</dbReference>
<dbReference type="InterPro" id="IPR011965">
    <property type="entry name" value="PaaX_trns_reg"/>
</dbReference>
<dbReference type="PIRSF" id="PIRSF020623">
    <property type="entry name" value="PaaX"/>
    <property type="match status" value="1"/>
</dbReference>
<dbReference type="Pfam" id="PF07848">
    <property type="entry name" value="PaaX"/>
    <property type="match status" value="1"/>
</dbReference>
<evidence type="ECO:0000259" key="3">
    <source>
        <dbReference type="Pfam" id="PF20803"/>
    </source>
</evidence>
<dbReference type="EMBL" id="JBAPLU010000014">
    <property type="protein sequence ID" value="MEI4272875.1"/>
    <property type="molecule type" value="Genomic_DNA"/>
</dbReference>
<dbReference type="InterPro" id="IPR048846">
    <property type="entry name" value="PaaX-like_central"/>
</dbReference>
<sequence length="274" mass="29253">MDAADAGAPAHRPQALLLNFLGALVLDADLPPLPSSTLLDLLADLGVGEAAARATLQRMVARDLLNRGQVGRTAEYTLTARMETVLRRADARVSSPDPFAHPDGGWTLLSYSVPETRRDLRHRVRTRLTWAGFGGVRDGLWLAPGTVDVADVLGPLGEAAGLADAFTAQPMPGTDVTALVHRAWDVPAVRAAHEWFAATWSRPPRVAGSSAQLTLLGADWLHLLQVDPGLPAEHLGPDWPAQASTALYRRTFDALAPAARATLERSLRATGRVA</sequence>
<gene>
    <name evidence="4" type="ORF">TEK04_14195</name>
</gene>
<evidence type="ECO:0000313" key="5">
    <source>
        <dbReference type="Proteomes" id="UP001361570"/>
    </source>
</evidence>
<evidence type="ECO:0000259" key="1">
    <source>
        <dbReference type="Pfam" id="PF07848"/>
    </source>
</evidence>
<keyword evidence="5" id="KW-1185">Reference proteome</keyword>
<dbReference type="InterPro" id="IPR036388">
    <property type="entry name" value="WH-like_DNA-bd_sf"/>
</dbReference>
<evidence type="ECO:0000259" key="2">
    <source>
        <dbReference type="Pfam" id="PF08223"/>
    </source>
</evidence>
<dbReference type="Pfam" id="PF08223">
    <property type="entry name" value="PaaX_C"/>
    <property type="match status" value="1"/>
</dbReference>
<dbReference type="PANTHER" id="PTHR30319">
    <property type="entry name" value="PHENYLACETIC ACID REGULATOR-RELATED TRANSCRIPTIONAL REPRESSOR"/>
    <property type="match status" value="1"/>
</dbReference>
<feature type="domain" description="Transcriptional repressor PaaX-like C-terminal" evidence="2">
    <location>
        <begin position="211"/>
        <end position="264"/>
    </location>
</feature>
<name>A0ABU8DVJ6_9ACTN</name>
<dbReference type="RefSeq" id="WP_336404999.1">
    <property type="nucleotide sequence ID" value="NZ_JBAPLU010000014.1"/>
</dbReference>
<feature type="domain" description="Transcriptional repressor PaaX-like N-terminal" evidence="1">
    <location>
        <begin position="28"/>
        <end position="81"/>
    </location>
</feature>
<evidence type="ECO:0000313" key="4">
    <source>
        <dbReference type="EMBL" id="MEI4272875.1"/>
    </source>
</evidence>
<dbReference type="Gene3D" id="1.10.10.10">
    <property type="entry name" value="Winged helix-like DNA-binding domain superfamily/Winged helix DNA-binding domain"/>
    <property type="match status" value="1"/>
</dbReference>
<feature type="domain" description="Transcriptional repressor PaaX-like central Cas2-like" evidence="3">
    <location>
        <begin position="102"/>
        <end position="170"/>
    </location>
</feature>
<dbReference type="Gene3D" id="3.30.70.2650">
    <property type="match status" value="1"/>
</dbReference>
<comment type="caution">
    <text evidence="4">The sequence shown here is derived from an EMBL/GenBank/DDBJ whole genome shotgun (WGS) entry which is preliminary data.</text>
</comment>
<dbReference type="InterPro" id="IPR012906">
    <property type="entry name" value="PaaX-like_N"/>
</dbReference>
<dbReference type="InterPro" id="IPR013225">
    <property type="entry name" value="PaaX_C"/>
</dbReference>
<reference evidence="4 5" key="1">
    <citation type="submission" date="2024-03" db="EMBL/GenBank/DDBJ databases">
        <title>Draft genome sequence of Klenkia sp. LSe6-5.</title>
        <authorList>
            <person name="Duangmal K."/>
            <person name="Chantavorakit T."/>
        </authorList>
    </citation>
    <scope>NUCLEOTIDE SEQUENCE [LARGE SCALE GENOMIC DNA]</scope>
    <source>
        <strain evidence="4 5">LSe6-5</strain>
    </source>
</reference>
<dbReference type="PANTHER" id="PTHR30319:SF1">
    <property type="entry name" value="TRANSCRIPTIONAL REPRESSOR PAAX"/>
    <property type="match status" value="1"/>
</dbReference>
<dbReference type="Pfam" id="PF20803">
    <property type="entry name" value="PaaX_M"/>
    <property type="match status" value="1"/>
</dbReference>
<accession>A0ABU8DVJ6</accession>
<proteinExistence type="predicted"/>